<evidence type="ECO:0000313" key="3">
    <source>
        <dbReference type="EMBL" id="MVF52074.1"/>
    </source>
</evidence>
<dbReference type="Gene3D" id="3.90.550.10">
    <property type="entry name" value="Spore Coat Polysaccharide Biosynthesis Protein SpsA, Chain A"/>
    <property type="match status" value="2"/>
</dbReference>
<dbReference type="PANTHER" id="PTHR43685">
    <property type="entry name" value="GLYCOSYLTRANSFERASE"/>
    <property type="match status" value="1"/>
</dbReference>
<reference evidence="3 4" key="1">
    <citation type="submission" date="2019-10" db="EMBL/GenBank/DDBJ databases">
        <title>XDR Pseudomonas monteilii producing IMP-16 from LCR.</title>
        <authorList>
            <person name="Ballaben A."/>
            <person name="Doi Y."/>
        </authorList>
    </citation>
    <scope>NUCLEOTIDE SEQUENCE [LARGE SCALE GENOMIC DNA]</scope>
    <source>
        <strain evidence="3 4">597/14</strain>
    </source>
</reference>
<evidence type="ECO:0000256" key="1">
    <source>
        <dbReference type="ARBA" id="ARBA00022519"/>
    </source>
</evidence>
<dbReference type="InterPro" id="IPR050834">
    <property type="entry name" value="Glycosyltransf_2"/>
</dbReference>
<evidence type="ECO:0000313" key="4">
    <source>
        <dbReference type="Proteomes" id="UP000440965"/>
    </source>
</evidence>
<proteinExistence type="predicted"/>
<comment type="caution">
    <text evidence="3">The sequence shown here is derived from an EMBL/GenBank/DDBJ whole genome shotgun (WGS) entry which is preliminary data.</text>
</comment>
<dbReference type="InterPro" id="IPR001173">
    <property type="entry name" value="Glyco_trans_2-like"/>
</dbReference>
<gene>
    <name evidence="3" type="ORF">F9Z43_22785</name>
</gene>
<dbReference type="Pfam" id="PF00535">
    <property type="entry name" value="Glycos_transf_2"/>
    <property type="match status" value="1"/>
</dbReference>
<dbReference type="InterPro" id="IPR029044">
    <property type="entry name" value="Nucleotide-diphossugar_trans"/>
</dbReference>
<dbReference type="RefSeq" id="WP_156867935.1">
    <property type="nucleotide sequence ID" value="NZ_JBFUNT010000003.1"/>
</dbReference>
<sequence>MNFTSQAKAAFDAGNYQTSLDLYHRAILEQPELASTYLITINIVRGKIGLGPLNLQGAQNISAQNSPKALHACFQPKTAENLDSLYDNITNYLSSSKNPKHVDTPLASIIMTAKDCEKTIEEAITSILRQSWANFELIIIDNGSTDATWRIIQRIQATVSNINSRKNNMEIGELAAKKIGLELAQGQFIFFQDASDFCHPNRIEICMHHFRKANAPGLFGMSRQIEVAANDPAPVDKAHRSSELSSMAFKRDVIEDIGLLNEVHNQSDDKILDRISGWSDIHNDQFHNIDLPLYYKVILQPPPQQFTYPTAYSSCNSTPKPKNLPHEMNQLPVSEEANSSRYLTAAPVPDSTFPPVVVSLCSIPQRADLLRQTVKSLASQVDALYIYLDNYDHVPDFLRGCHPQITVFRSTEHPKLRDNGKFLAFPTLSKNCYYFTADDDIIYPPDYISRMVQRIETYERQAVIGVHGVLLPEQAEGYFSAFRKVHMFTKRLERDALVNNLGTGTVAFHSSLLRGLDLTHFGTPGMADLHLSVFCKQRDIPMIALARPEGWLQELPSPNTSLYNEFRQADDQQSALIRAHKPWGYAAISKAVAGASMRATQPDTGERLQRLIPLLHACLK</sequence>
<keyword evidence="3" id="KW-0808">Transferase</keyword>
<accession>A0A7X3F6K1</accession>
<keyword evidence="1" id="KW-0472">Membrane</keyword>
<keyword evidence="1" id="KW-1003">Cell membrane</keyword>
<evidence type="ECO:0000259" key="2">
    <source>
        <dbReference type="Pfam" id="PF00535"/>
    </source>
</evidence>
<dbReference type="PANTHER" id="PTHR43685:SF11">
    <property type="entry name" value="GLYCOSYLTRANSFERASE TAGX-RELATED"/>
    <property type="match status" value="1"/>
</dbReference>
<dbReference type="AlphaFoldDB" id="A0A7X3F6K1"/>
<name>A0A7X3F6K1_9PSED</name>
<dbReference type="SUPFAM" id="SSF53448">
    <property type="entry name" value="Nucleotide-diphospho-sugar transferases"/>
    <property type="match status" value="2"/>
</dbReference>
<protein>
    <submittedName>
        <fullName evidence="3">Glycosyltransferase</fullName>
    </submittedName>
</protein>
<dbReference type="GO" id="GO:0016740">
    <property type="term" value="F:transferase activity"/>
    <property type="evidence" value="ECO:0007669"/>
    <property type="project" value="UniProtKB-KW"/>
</dbReference>
<dbReference type="CDD" id="cd00761">
    <property type="entry name" value="Glyco_tranf_GTA_type"/>
    <property type="match status" value="1"/>
</dbReference>
<dbReference type="Proteomes" id="UP000440965">
    <property type="component" value="Unassembled WGS sequence"/>
</dbReference>
<feature type="domain" description="Glycosyltransferase 2-like" evidence="2">
    <location>
        <begin position="108"/>
        <end position="225"/>
    </location>
</feature>
<dbReference type="EMBL" id="WEIK01000025">
    <property type="protein sequence ID" value="MVF52074.1"/>
    <property type="molecule type" value="Genomic_DNA"/>
</dbReference>
<keyword evidence="1" id="KW-0997">Cell inner membrane</keyword>
<organism evidence="3 4">
    <name type="scientific">Pseudomonas monteilii</name>
    <dbReference type="NCBI Taxonomy" id="76759"/>
    <lineage>
        <taxon>Bacteria</taxon>
        <taxon>Pseudomonadati</taxon>
        <taxon>Pseudomonadota</taxon>
        <taxon>Gammaproteobacteria</taxon>
        <taxon>Pseudomonadales</taxon>
        <taxon>Pseudomonadaceae</taxon>
        <taxon>Pseudomonas</taxon>
    </lineage>
</organism>